<sequence length="166" mass="17519">MGTILTAAPRRPRPTVAIAAGWAAALVAVAVVGALGSDTSSTWYRELDRPSWQPPGAVFGPVWTTLYVLIAIAATLATRSAPARRRGLVVGLLAANLVLNVGWTWIFFRAHAPVAAGVEIVVLLATIVALIRVIAPHHRGAALLLVPYLAWVSFATVLTWTIAATN</sequence>
<keyword evidence="5 6" id="KW-0472">Membrane</keyword>
<evidence type="ECO:0000256" key="3">
    <source>
        <dbReference type="ARBA" id="ARBA00022692"/>
    </source>
</evidence>
<keyword evidence="8" id="KW-1185">Reference proteome</keyword>
<evidence type="ECO:0000256" key="4">
    <source>
        <dbReference type="ARBA" id="ARBA00022989"/>
    </source>
</evidence>
<evidence type="ECO:0000313" key="8">
    <source>
        <dbReference type="Proteomes" id="UP001277761"/>
    </source>
</evidence>
<dbReference type="InterPro" id="IPR004307">
    <property type="entry name" value="TspO_MBR"/>
</dbReference>
<dbReference type="PIRSF" id="PIRSF005859">
    <property type="entry name" value="PBR"/>
    <property type="match status" value="1"/>
</dbReference>
<evidence type="ECO:0000256" key="2">
    <source>
        <dbReference type="ARBA" id="ARBA00007524"/>
    </source>
</evidence>
<evidence type="ECO:0000313" key="7">
    <source>
        <dbReference type="EMBL" id="MDX8151256.1"/>
    </source>
</evidence>
<evidence type="ECO:0000256" key="5">
    <source>
        <dbReference type="ARBA" id="ARBA00023136"/>
    </source>
</evidence>
<protein>
    <submittedName>
        <fullName evidence="7">TspO/MBR family protein</fullName>
    </submittedName>
</protein>
<keyword evidence="4 6" id="KW-1133">Transmembrane helix</keyword>
<evidence type="ECO:0000256" key="1">
    <source>
        <dbReference type="ARBA" id="ARBA00004141"/>
    </source>
</evidence>
<comment type="caution">
    <text evidence="7">The sequence shown here is derived from an EMBL/GenBank/DDBJ whole genome shotgun (WGS) entry which is preliminary data.</text>
</comment>
<dbReference type="PANTHER" id="PTHR10057:SF0">
    <property type="entry name" value="TRANSLOCATOR PROTEIN"/>
    <property type="match status" value="1"/>
</dbReference>
<dbReference type="Proteomes" id="UP001277761">
    <property type="component" value="Unassembled WGS sequence"/>
</dbReference>
<reference evidence="7 8" key="1">
    <citation type="submission" date="2023-11" db="EMBL/GenBank/DDBJ databases">
        <authorList>
            <person name="Xu M."/>
            <person name="Jiang T."/>
        </authorList>
    </citation>
    <scope>NUCLEOTIDE SEQUENCE [LARGE SCALE GENOMIC DNA]</scope>
    <source>
        <strain evidence="7 8">SD</strain>
    </source>
</reference>
<feature type="transmembrane region" description="Helical" evidence="6">
    <location>
        <begin position="88"/>
        <end position="108"/>
    </location>
</feature>
<feature type="transmembrane region" description="Helical" evidence="6">
    <location>
        <begin position="56"/>
        <end position="76"/>
    </location>
</feature>
<comment type="similarity">
    <text evidence="2">Belongs to the TspO/BZRP family.</text>
</comment>
<dbReference type="PANTHER" id="PTHR10057">
    <property type="entry name" value="PERIPHERAL-TYPE BENZODIAZEPINE RECEPTOR"/>
    <property type="match status" value="1"/>
</dbReference>
<proteinExistence type="inferred from homology"/>
<feature type="transmembrane region" description="Helical" evidence="6">
    <location>
        <begin position="16"/>
        <end position="36"/>
    </location>
</feature>
<comment type="subcellular location">
    <subcellularLocation>
        <location evidence="1">Membrane</location>
        <topology evidence="1">Multi-pass membrane protein</topology>
    </subcellularLocation>
</comment>
<dbReference type="EMBL" id="JAXAVX010000002">
    <property type="protein sequence ID" value="MDX8151256.1"/>
    <property type="molecule type" value="Genomic_DNA"/>
</dbReference>
<name>A0ABU4VHF4_9ACTN</name>
<dbReference type="InterPro" id="IPR038330">
    <property type="entry name" value="TspO/MBR-related_sf"/>
</dbReference>
<feature type="transmembrane region" description="Helical" evidence="6">
    <location>
        <begin position="142"/>
        <end position="163"/>
    </location>
</feature>
<feature type="transmembrane region" description="Helical" evidence="6">
    <location>
        <begin position="114"/>
        <end position="135"/>
    </location>
</feature>
<organism evidence="7 8">
    <name type="scientific">Patulibacter brassicae</name>
    <dbReference type="NCBI Taxonomy" id="1705717"/>
    <lineage>
        <taxon>Bacteria</taxon>
        <taxon>Bacillati</taxon>
        <taxon>Actinomycetota</taxon>
        <taxon>Thermoleophilia</taxon>
        <taxon>Solirubrobacterales</taxon>
        <taxon>Patulibacteraceae</taxon>
        <taxon>Patulibacter</taxon>
    </lineage>
</organism>
<evidence type="ECO:0000256" key="6">
    <source>
        <dbReference type="SAM" id="Phobius"/>
    </source>
</evidence>
<dbReference type="Gene3D" id="1.20.1260.100">
    <property type="entry name" value="TspO/MBR protein"/>
    <property type="match status" value="1"/>
</dbReference>
<accession>A0ABU4VHF4</accession>
<dbReference type="CDD" id="cd15904">
    <property type="entry name" value="TSPO_MBR"/>
    <property type="match status" value="1"/>
</dbReference>
<keyword evidence="3 6" id="KW-0812">Transmembrane</keyword>
<dbReference type="Pfam" id="PF03073">
    <property type="entry name" value="TspO_MBR"/>
    <property type="match status" value="1"/>
</dbReference>
<gene>
    <name evidence="7" type="ORF">SK069_06620</name>
</gene>
<dbReference type="RefSeq" id="WP_319953408.1">
    <property type="nucleotide sequence ID" value="NZ_JAXAVX010000002.1"/>
</dbReference>